<dbReference type="RefSeq" id="WP_213099719.1">
    <property type="nucleotide sequence ID" value="NZ_JAGYPH010000004.1"/>
</dbReference>
<gene>
    <name evidence="1" type="ORF">KHA91_18350</name>
</gene>
<protein>
    <submittedName>
        <fullName evidence="1">OsmC family protein</fullName>
    </submittedName>
</protein>
<evidence type="ECO:0000313" key="2">
    <source>
        <dbReference type="Proteomes" id="UP000676456"/>
    </source>
</evidence>
<dbReference type="Proteomes" id="UP000676456">
    <property type="component" value="Unassembled WGS sequence"/>
</dbReference>
<dbReference type="InterPro" id="IPR036102">
    <property type="entry name" value="OsmC/Ohrsf"/>
</dbReference>
<dbReference type="Pfam" id="PF02566">
    <property type="entry name" value="OsmC"/>
    <property type="match status" value="1"/>
</dbReference>
<sequence>MEFNMKDGGFYAEFDYGRLDISGDEKYGIRPYQLLVSSLAVCSGGVLRNILEKMRMDVDDIHISAEAERNEEKANRIEKVNIHFKIKGSGLEEARIEKAMKLTKKNCSMVQSISGAITVEESFEIINDER</sequence>
<evidence type="ECO:0000313" key="1">
    <source>
        <dbReference type="EMBL" id="MBS4224676.1"/>
    </source>
</evidence>
<dbReference type="PANTHER" id="PTHR34352">
    <property type="entry name" value="PROTEIN YHFA"/>
    <property type="match status" value="1"/>
</dbReference>
<organism evidence="1 2">
    <name type="scientific">Lederbergia citrea</name>
    <dbReference type="NCBI Taxonomy" id="2833581"/>
    <lineage>
        <taxon>Bacteria</taxon>
        <taxon>Bacillati</taxon>
        <taxon>Bacillota</taxon>
        <taxon>Bacilli</taxon>
        <taxon>Bacillales</taxon>
        <taxon>Bacillaceae</taxon>
        <taxon>Lederbergia</taxon>
    </lineage>
</organism>
<dbReference type="AlphaFoldDB" id="A0A942UNH6"/>
<dbReference type="Gene3D" id="3.30.300.20">
    <property type="match status" value="1"/>
</dbReference>
<accession>A0A942UNH6</accession>
<reference evidence="1 2" key="1">
    <citation type="submission" date="2021-05" db="EMBL/GenBank/DDBJ databases">
        <title>Novel Bacillus species.</title>
        <authorList>
            <person name="Liu G."/>
        </authorList>
    </citation>
    <scope>NUCLEOTIDE SEQUENCE [LARGE SCALE GENOMIC DNA]</scope>
    <source>
        <strain evidence="1 2">FJAT-49682</strain>
    </source>
</reference>
<dbReference type="PANTHER" id="PTHR34352:SF1">
    <property type="entry name" value="PROTEIN YHFA"/>
    <property type="match status" value="1"/>
</dbReference>
<keyword evidence="2" id="KW-1185">Reference proteome</keyword>
<proteinExistence type="predicted"/>
<name>A0A942UNH6_9BACI</name>
<dbReference type="SUPFAM" id="SSF82784">
    <property type="entry name" value="OsmC-like"/>
    <property type="match status" value="1"/>
</dbReference>
<comment type="caution">
    <text evidence="1">The sequence shown here is derived from an EMBL/GenBank/DDBJ whole genome shotgun (WGS) entry which is preliminary data.</text>
</comment>
<dbReference type="InterPro" id="IPR015946">
    <property type="entry name" value="KH_dom-like_a/b"/>
</dbReference>
<dbReference type="EMBL" id="JAGYPN010000004">
    <property type="protein sequence ID" value="MBS4224676.1"/>
    <property type="molecule type" value="Genomic_DNA"/>
</dbReference>
<dbReference type="InterPro" id="IPR003718">
    <property type="entry name" value="OsmC/Ohr_fam"/>
</dbReference>